<dbReference type="InterPro" id="IPR052524">
    <property type="entry name" value="MFS_Cyanate_Porter"/>
</dbReference>
<feature type="transmembrane region" description="Helical" evidence="6">
    <location>
        <begin position="76"/>
        <end position="94"/>
    </location>
</feature>
<name>A0A6C2C285_9LACO</name>
<evidence type="ECO:0000313" key="9">
    <source>
        <dbReference type="Proteomes" id="UP000371977"/>
    </source>
</evidence>
<keyword evidence="3 6" id="KW-0812">Transmembrane</keyword>
<organism evidence="8 9">
    <name type="scientific">Weissella muntiaci</name>
    <dbReference type="NCBI Taxonomy" id="2508881"/>
    <lineage>
        <taxon>Bacteria</taxon>
        <taxon>Bacillati</taxon>
        <taxon>Bacillota</taxon>
        <taxon>Bacilli</taxon>
        <taxon>Lactobacillales</taxon>
        <taxon>Lactobacillaceae</taxon>
        <taxon>Weissella</taxon>
    </lineage>
</organism>
<dbReference type="PANTHER" id="PTHR23523:SF2">
    <property type="entry name" value="2-NITROIMIDAZOLE TRANSPORTER"/>
    <property type="match status" value="1"/>
</dbReference>
<dbReference type="InterPro" id="IPR020846">
    <property type="entry name" value="MFS_dom"/>
</dbReference>
<evidence type="ECO:0000259" key="7">
    <source>
        <dbReference type="PROSITE" id="PS50850"/>
    </source>
</evidence>
<evidence type="ECO:0000256" key="4">
    <source>
        <dbReference type="ARBA" id="ARBA00022989"/>
    </source>
</evidence>
<evidence type="ECO:0000256" key="1">
    <source>
        <dbReference type="ARBA" id="ARBA00004651"/>
    </source>
</evidence>
<dbReference type="Proteomes" id="UP000371977">
    <property type="component" value="Unassembled WGS sequence"/>
</dbReference>
<dbReference type="InterPro" id="IPR036259">
    <property type="entry name" value="MFS_trans_sf"/>
</dbReference>
<dbReference type="RefSeq" id="WP_148623483.1">
    <property type="nucleotide sequence ID" value="NZ_SDGZ01000024.1"/>
</dbReference>
<feature type="transmembrane region" description="Helical" evidence="6">
    <location>
        <begin position="368"/>
        <end position="388"/>
    </location>
</feature>
<feature type="transmembrane region" description="Helical" evidence="6">
    <location>
        <begin position="135"/>
        <end position="157"/>
    </location>
</feature>
<feature type="transmembrane region" description="Helical" evidence="6">
    <location>
        <begin position="100"/>
        <end position="123"/>
    </location>
</feature>
<keyword evidence="2" id="KW-0813">Transport</keyword>
<keyword evidence="5 6" id="KW-0472">Membrane</keyword>
<dbReference type="PANTHER" id="PTHR23523">
    <property type="match status" value="1"/>
</dbReference>
<feature type="transmembrane region" description="Helical" evidence="6">
    <location>
        <begin position="212"/>
        <end position="232"/>
    </location>
</feature>
<feature type="transmembrane region" description="Helical" evidence="6">
    <location>
        <begin position="343"/>
        <end position="362"/>
    </location>
</feature>
<comment type="subcellular location">
    <subcellularLocation>
        <location evidence="1">Cell membrane</location>
        <topology evidence="1">Multi-pass membrane protein</topology>
    </subcellularLocation>
</comment>
<feature type="transmembrane region" description="Helical" evidence="6">
    <location>
        <begin position="43"/>
        <end position="64"/>
    </location>
</feature>
<evidence type="ECO:0000256" key="3">
    <source>
        <dbReference type="ARBA" id="ARBA00022692"/>
    </source>
</evidence>
<feature type="transmembrane region" description="Helical" evidence="6">
    <location>
        <begin position="244"/>
        <end position="262"/>
    </location>
</feature>
<feature type="transmembrane region" description="Helical" evidence="6">
    <location>
        <begin position="274"/>
        <end position="294"/>
    </location>
</feature>
<dbReference type="GO" id="GO:0022857">
    <property type="term" value="F:transmembrane transporter activity"/>
    <property type="evidence" value="ECO:0007669"/>
    <property type="project" value="InterPro"/>
</dbReference>
<evidence type="ECO:0000256" key="2">
    <source>
        <dbReference type="ARBA" id="ARBA00022448"/>
    </source>
</evidence>
<dbReference type="InterPro" id="IPR011701">
    <property type="entry name" value="MFS"/>
</dbReference>
<evidence type="ECO:0000256" key="5">
    <source>
        <dbReference type="ARBA" id="ARBA00023136"/>
    </source>
</evidence>
<dbReference type="OrthoDB" id="9797740at2"/>
<keyword evidence="4 6" id="KW-1133">Transmembrane helix</keyword>
<dbReference type="Gene3D" id="1.20.1250.20">
    <property type="entry name" value="MFS general substrate transporter like domains"/>
    <property type="match status" value="2"/>
</dbReference>
<dbReference type="EMBL" id="SDGZ01000024">
    <property type="protein sequence ID" value="TYC48054.1"/>
    <property type="molecule type" value="Genomic_DNA"/>
</dbReference>
<dbReference type="PROSITE" id="PS50850">
    <property type="entry name" value="MFS"/>
    <property type="match status" value="1"/>
</dbReference>
<dbReference type="GO" id="GO:0005886">
    <property type="term" value="C:plasma membrane"/>
    <property type="evidence" value="ECO:0007669"/>
    <property type="project" value="UniProtKB-SubCell"/>
</dbReference>
<feature type="transmembrane region" description="Helical" evidence="6">
    <location>
        <begin position="300"/>
        <end position="322"/>
    </location>
</feature>
<dbReference type="SUPFAM" id="SSF103473">
    <property type="entry name" value="MFS general substrate transporter"/>
    <property type="match status" value="1"/>
</dbReference>
<keyword evidence="9" id="KW-1185">Reference proteome</keyword>
<evidence type="ECO:0000256" key="6">
    <source>
        <dbReference type="SAM" id="Phobius"/>
    </source>
</evidence>
<feature type="transmembrane region" description="Helical" evidence="6">
    <location>
        <begin position="163"/>
        <end position="181"/>
    </location>
</feature>
<reference evidence="8 9" key="1">
    <citation type="submission" date="2019-01" db="EMBL/GenBank/DDBJ databases">
        <title>Weissella sp. nov., a novel lactic acid bacterium isolated from animal feces.</title>
        <authorList>
            <person name="Wang L.-T."/>
        </authorList>
    </citation>
    <scope>NUCLEOTIDE SEQUENCE [LARGE SCALE GENOMIC DNA]</scope>
    <source>
        <strain evidence="8 9">8H-2</strain>
    </source>
</reference>
<sequence length="393" mass="42917">MQKSKKISLVVIAVIMIGFVMRSTFTTLPLMLGDLSQALDMPIGSLGILTTIPLVMFMLVSNFASKTIELLGLKRALLLMLITLALGAGLRIIIALPTMIIGSALIGIAIAHLNVFMPTLVATFFPTRVGLMTSIYSIAITVGSVLFNLSTASIVALTGWRSVLWLLFIIPLGVVVLWFLAMKRLPAEPHAQHKSAHKQAFKTWRNIKAWPFLLAFGNQSMLNYAFVAWLPVMMAYHHLSTQQVAIAMTLMAFTNIPVAMTVPNMLTRLSKRKMLALVIIMMVIGLTAAGMMFFQTDNFSFWILEALMAGLVIGFFFIFTMTMFAVKTQSPYQTASLSGMAQAGGYFIAAMGPSLYGIAYGINPLGNIQNICFVSAILIAGVATIFIVKMDHV</sequence>
<dbReference type="AlphaFoldDB" id="A0A6C2C285"/>
<feature type="transmembrane region" description="Helical" evidence="6">
    <location>
        <begin position="7"/>
        <end position="31"/>
    </location>
</feature>
<proteinExistence type="predicted"/>
<feature type="domain" description="Major facilitator superfamily (MFS) profile" evidence="7">
    <location>
        <begin position="10"/>
        <end position="392"/>
    </location>
</feature>
<protein>
    <submittedName>
        <fullName evidence="8">MFS transporter</fullName>
    </submittedName>
</protein>
<gene>
    <name evidence="8" type="ORF">ESZ50_09785</name>
</gene>
<comment type="caution">
    <text evidence="8">The sequence shown here is derived from an EMBL/GenBank/DDBJ whole genome shotgun (WGS) entry which is preliminary data.</text>
</comment>
<accession>A0A6C2C285</accession>
<evidence type="ECO:0000313" key="8">
    <source>
        <dbReference type="EMBL" id="TYC48054.1"/>
    </source>
</evidence>
<dbReference type="Pfam" id="PF07690">
    <property type="entry name" value="MFS_1"/>
    <property type="match status" value="1"/>
</dbReference>